<comment type="caution">
    <text evidence="7">The sequence shown here is derived from an EMBL/GenBank/DDBJ whole genome shotgun (WGS) entry which is preliminary data.</text>
</comment>
<name>A0AAV7YSQ0_9EUKA</name>
<evidence type="ECO:0000256" key="3">
    <source>
        <dbReference type="ARBA" id="ARBA00022884"/>
    </source>
</evidence>
<evidence type="ECO:0000313" key="8">
    <source>
        <dbReference type="EMBL" id="KAJ6254344.1"/>
    </source>
</evidence>
<dbReference type="CDD" id="cd22391">
    <property type="entry name" value="KH-I_PNO1_rpt1"/>
    <property type="match status" value="1"/>
</dbReference>
<comment type="subcellular location">
    <subcellularLocation>
        <location evidence="1">Nucleus</location>
        <location evidence="1">Nucleolus</location>
    </subcellularLocation>
</comment>
<keyword evidence="10" id="KW-1185">Reference proteome</keyword>
<dbReference type="Proteomes" id="UP001150062">
    <property type="component" value="Unassembled WGS sequence"/>
</dbReference>
<reference evidence="8" key="1">
    <citation type="submission" date="2022-08" db="EMBL/GenBank/DDBJ databases">
        <title>Novel sulfate-reducing endosymbionts in the free-living metamonad Anaeramoeba.</title>
        <authorList>
            <person name="Jerlstrom-Hultqvist J."/>
            <person name="Cepicka I."/>
            <person name="Gallot-Lavallee L."/>
            <person name="Salas-Leiva D."/>
            <person name="Curtis B.A."/>
            <person name="Zahonova K."/>
            <person name="Pipaliya S."/>
            <person name="Dacks J."/>
            <person name="Roger A.J."/>
        </authorList>
    </citation>
    <scope>NUCLEOTIDE SEQUENCE</scope>
    <source>
        <strain evidence="8">Schooner1</strain>
    </source>
</reference>
<dbReference type="CDD" id="cd22392">
    <property type="entry name" value="KH-I_PNO1_rpt2"/>
    <property type="match status" value="1"/>
</dbReference>
<dbReference type="GO" id="GO:0005730">
    <property type="term" value="C:nucleolus"/>
    <property type="evidence" value="ECO:0007669"/>
    <property type="project" value="UniProtKB-SubCell"/>
</dbReference>
<organism evidence="7 9">
    <name type="scientific">Anaeramoeba flamelloides</name>
    <dbReference type="NCBI Taxonomy" id="1746091"/>
    <lineage>
        <taxon>Eukaryota</taxon>
        <taxon>Metamonada</taxon>
        <taxon>Anaeramoebidae</taxon>
        <taxon>Anaeramoeba</taxon>
    </lineage>
</organism>
<dbReference type="InterPro" id="IPR036612">
    <property type="entry name" value="KH_dom_type_1_sf"/>
</dbReference>
<sequence>MNQFVEESISSEEEENVQEEIQFENESSENEEIEEFTEINKQKLENKKIQYLKVNVPIHRIKSLKENWDKIYTPIVEQNLLQIRYNTSKRDVEIRTSNYTKDINALQRSADFVHAFCLGFEIEDAIAILRLDNLFVDSFNILEVKFSLKGDNLSRAIGRIVGQGGKTKYAIENATKTRIVMAGKMVHILGTFNSVKYARDAVCDLVLGTPPGKVYNKLRVISSRLSERF</sequence>
<evidence type="ECO:0000256" key="1">
    <source>
        <dbReference type="ARBA" id="ARBA00004604"/>
    </source>
</evidence>
<comment type="similarity">
    <text evidence="2">Belongs to the PNO1 family.</text>
</comment>
<evidence type="ECO:0000256" key="4">
    <source>
        <dbReference type="ARBA" id="ARBA00023242"/>
    </source>
</evidence>
<evidence type="ECO:0000259" key="6">
    <source>
        <dbReference type="SMART" id="SM00322"/>
    </source>
</evidence>
<dbReference type="SMART" id="SM00322">
    <property type="entry name" value="KH"/>
    <property type="match status" value="1"/>
</dbReference>
<dbReference type="EMBL" id="JANTQA010000047">
    <property type="protein sequence ID" value="KAJ3432479.1"/>
    <property type="molecule type" value="Genomic_DNA"/>
</dbReference>
<evidence type="ECO:0000313" key="7">
    <source>
        <dbReference type="EMBL" id="KAJ3432479.1"/>
    </source>
</evidence>
<dbReference type="Gene3D" id="3.30.1370.10">
    <property type="entry name" value="K Homology domain, type 1"/>
    <property type="match status" value="1"/>
</dbReference>
<dbReference type="Proteomes" id="UP001146793">
    <property type="component" value="Unassembled WGS sequence"/>
</dbReference>
<dbReference type="PANTHER" id="PTHR12826:SF13">
    <property type="entry name" value="RNA-BINDING PROTEIN PNO1"/>
    <property type="match status" value="1"/>
</dbReference>
<feature type="region of interest" description="Disordered" evidence="5">
    <location>
        <begin position="1"/>
        <end position="32"/>
    </location>
</feature>
<dbReference type="InterPro" id="IPR004087">
    <property type="entry name" value="KH_dom"/>
</dbReference>
<evidence type="ECO:0000313" key="10">
    <source>
        <dbReference type="Proteomes" id="UP001150062"/>
    </source>
</evidence>
<evidence type="ECO:0000313" key="9">
    <source>
        <dbReference type="Proteomes" id="UP001146793"/>
    </source>
</evidence>
<dbReference type="GO" id="GO:0042254">
    <property type="term" value="P:ribosome biogenesis"/>
    <property type="evidence" value="ECO:0007669"/>
    <property type="project" value="UniProtKB-ARBA"/>
</dbReference>
<dbReference type="Pfam" id="PF22891">
    <property type="entry name" value="KH_PNO1_2nd"/>
    <property type="match status" value="1"/>
</dbReference>
<dbReference type="FunFam" id="3.30.1370.10:FF:000009">
    <property type="entry name" value="RNA-binding protein PNO1"/>
    <property type="match status" value="1"/>
</dbReference>
<dbReference type="EMBL" id="JAOAOG010000023">
    <property type="protein sequence ID" value="KAJ6254344.1"/>
    <property type="molecule type" value="Genomic_DNA"/>
</dbReference>
<dbReference type="SUPFAM" id="SSF54791">
    <property type="entry name" value="Eukaryotic type KH-domain (KH-domain type I)"/>
    <property type="match status" value="1"/>
</dbReference>
<dbReference type="Pfam" id="PF17903">
    <property type="entry name" value="KH_KRR1_1st"/>
    <property type="match status" value="1"/>
</dbReference>
<accession>A0AAV7YSQ0</accession>
<keyword evidence="4" id="KW-0539">Nucleus</keyword>
<dbReference type="InterPro" id="IPR041174">
    <property type="entry name" value="KRR1-like_KH1"/>
</dbReference>
<gene>
    <name evidence="7" type="ORF">M0812_21420</name>
    <name evidence="8" type="ORF">M0813_12534</name>
</gene>
<dbReference type="InterPro" id="IPR055211">
    <property type="entry name" value="KH_PNO1_2nd"/>
</dbReference>
<protein>
    <submittedName>
        <fullName evidence="7">RNA-binding protein pno1</fullName>
    </submittedName>
</protein>
<dbReference type="GO" id="GO:0003723">
    <property type="term" value="F:RNA binding"/>
    <property type="evidence" value="ECO:0007669"/>
    <property type="project" value="UniProtKB-KW"/>
</dbReference>
<evidence type="ECO:0000256" key="2">
    <source>
        <dbReference type="ARBA" id="ARBA00007515"/>
    </source>
</evidence>
<keyword evidence="3" id="KW-0694">RNA-binding</keyword>
<dbReference type="PANTHER" id="PTHR12826">
    <property type="entry name" value="RIBONUCLEASE Y"/>
    <property type="match status" value="1"/>
</dbReference>
<dbReference type="InterPro" id="IPR055212">
    <property type="entry name" value="KH-I_PNO1_first"/>
</dbReference>
<feature type="compositionally biased region" description="Acidic residues" evidence="5">
    <location>
        <begin position="9"/>
        <end position="32"/>
    </location>
</feature>
<reference evidence="7" key="2">
    <citation type="submission" date="2022-08" db="EMBL/GenBank/DDBJ databases">
        <title>Novel sulphate-reducing endosymbionts in the free-living metamonad Anaeramoeba.</title>
        <authorList>
            <person name="Jerlstrom-Hultqvist J."/>
            <person name="Cepicka I."/>
            <person name="Gallot-Lavallee L."/>
            <person name="Salas-Leiva D."/>
            <person name="Curtis B.A."/>
            <person name="Zahonova K."/>
            <person name="Pipaliya S."/>
            <person name="Dacks J."/>
            <person name="Roger A.J."/>
        </authorList>
    </citation>
    <scope>NUCLEOTIDE SEQUENCE</scope>
    <source>
        <strain evidence="7">Busselton2</strain>
    </source>
</reference>
<feature type="domain" description="K Homology" evidence="6">
    <location>
        <begin position="140"/>
        <end position="207"/>
    </location>
</feature>
<proteinExistence type="inferred from homology"/>
<dbReference type="AlphaFoldDB" id="A0AAV7YSQ0"/>
<evidence type="ECO:0000256" key="5">
    <source>
        <dbReference type="SAM" id="MobiDB-lite"/>
    </source>
</evidence>